<dbReference type="InterPro" id="IPR044816">
    <property type="entry name" value="BURP"/>
</dbReference>
<organism evidence="2">
    <name type="scientific">Oryza barthii</name>
    <dbReference type="NCBI Taxonomy" id="65489"/>
    <lineage>
        <taxon>Eukaryota</taxon>
        <taxon>Viridiplantae</taxon>
        <taxon>Streptophyta</taxon>
        <taxon>Embryophyta</taxon>
        <taxon>Tracheophyta</taxon>
        <taxon>Spermatophyta</taxon>
        <taxon>Magnoliopsida</taxon>
        <taxon>Liliopsida</taxon>
        <taxon>Poales</taxon>
        <taxon>Poaceae</taxon>
        <taxon>BOP clade</taxon>
        <taxon>Oryzoideae</taxon>
        <taxon>Oryzeae</taxon>
        <taxon>Oryzinae</taxon>
        <taxon>Oryza</taxon>
    </lineage>
</organism>
<evidence type="ECO:0000313" key="2">
    <source>
        <dbReference type="EnsemblPlants" id="OBART02G12660.1"/>
    </source>
</evidence>
<dbReference type="PANTHER" id="PTHR31236:SF27">
    <property type="entry name" value="BURP DOMAIN-CONTAINING PROTEIN 4"/>
    <property type="match status" value="1"/>
</dbReference>
<dbReference type="InterPro" id="IPR004873">
    <property type="entry name" value="BURP_dom"/>
</dbReference>
<evidence type="ECO:0000313" key="3">
    <source>
        <dbReference type="Proteomes" id="UP000026960"/>
    </source>
</evidence>
<dbReference type="PANTHER" id="PTHR31236">
    <property type="entry name" value="BURP DOMAIN PROTEIN USPL1-LIKE"/>
    <property type="match status" value="1"/>
</dbReference>
<dbReference type="Proteomes" id="UP000026960">
    <property type="component" value="Chromosome 2"/>
</dbReference>
<proteinExistence type="predicted"/>
<evidence type="ECO:0000259" key="1">
    <source>
        <dbReference type="PROSITE" id="PS51277"/>
    </source>
</evidence>
<dbReference type="Gramene" id="OBART02G12660.1">
    <property type="protein sequence ID" value="OBART02G12660.1"/>
    <property type="gene ID" value="OBART02G12660"/>
</dbReference>
<name>A0A0D3F3S0_9ORYZ</name>
<dbReference type="AlphaFoldDB" id="A0A0D3F3S0"/>
<dbReference type="SMART" id="SM01045">
    <property type="entry name" value="BURP"/>
    <property type="match status" value="1"/>
</dbReference>
<dbReference type="PROSITE" id="PS51277">
    <property type="entry name" value="BURP"/>
    <property type="match status" value="1"/>
</dbReference>
<sequence length="250" mass="26142">MNHDGGHGGIGMHVQLGMLFTMKSLFPGALLPEGTKLAHDIGAAPPLRFASRADADAVPFDYNDLDAILGRFGIRRGSKKAAQVAETLLTCGEVTAAASGGDSGEEPRTCATSHEAVISFAASALGTSAPRAATTVVHGGGGGRRRREEPRRYVVAPDGVDRIGSGGAVVPCHPMPYPYEVFYCHRPSDAVALRVELASVGEDGDAALGATAVAVCHMNTTMWDAHYFDMLNARRGEPSATTCPRAMCYG</sequence>
<dbReference type="EnsemblPlants" id="OBART02G12660.1">
    <property type="protein sequence ID" value="OBART02G12660.1"/>
    <property type="gene ID" value="OBART02G12660"/>
</dbReference>
<dbReference type="STRING" id="65489.A0A0D3F3S0"/>
<dbReference type="eggNOG" id="ENOG502QQHP">
    <property type="taxonomic scope" value="Eukaryota"/>
</dbReference>
<feature type="domain" description="BURP" evidence="1">
    <location>
        <begin position="19"/>
        <end position="250"/>
    </location>
</feature>
<reference evidence="2" key="2">
    <citation type="submission" date="2015-03" db="UniProtKB">
        <authorList>
            <consortium name="EnsemblPlants"/>
        </authorList>
    </citation>
    <scope>IDENTIFICATION</scope>
</reference>
<dbReference type="Pfam" id="PF03181">
    <property type="entry name" value="BURP"/>
    <property type="match status" value="1"/>
</dbReference>
<accession>A0A0D3F3S0</accession>
<protein>
    <recommendedName>
        <fullName evidence="1">BURP domain-containing protein</fullName>
    </recommendedName>
</protein>
<keyword evidence="3" id="KW-1185">Reference proteome</keyword>
<dbReference type="HOGENOM" id="CLU_011822_2_1_1"/>
<dbReference type="PaxDb" id="65489-OBART02G12660.1"/>
<reference evidence="2" key="1">
    <citation type="journal article" date="2009" name="Rice">
        <title>De Novo Next Generation Sequencing of Plant Genomes.</title>
        <authorList>
            <person name="Rounsley S."/>
            <person name="Marri P.R."/>
            <person name="Yu Y."/>
            <person name="He R."/>
            <person name="Sisneros N."/>
            <person name="Goicoechea J.L."/>
            <person name="Lee S.J."/>
            <person name="Angelova A."/>
            <person name="Kudrna D."/>
            <person name="Luo M."/>
            <person name="Affourtit J."/>
            <person name="Desany B."/>
            <person name="Knight J."/>
            <person name="Niazi F."/>
            <person name="Egholm M."/>
            <person name="Wing R.A."/>
        </authorList>
    </citation>
    <scope>NUCLEOTIDE SEQUENCE [LARGE SCALE GENOMIC DNA]</scope>
    <source>
        <strain evidence="2">cv. IRGC 105608</strain>
    </source>
</reference>